<dbReference type="KEGG" id="pfla:Pflav_008620"/>
<dbReference type="SUPFAM" id="SSF103481">
    <property type="entry name" value="Multidrug resistance efflux transporter EmrE"/>
    <property type="match status" value="2"/>
</dbReference>
<dbReference type="InterPro" id="IPR000620">
    <property type="entry name" value="EamA_dom"/>
</dbReference>
<comment type="similarity">
    <text evidence="2">Belongs to the EamA transporter family.</text>
</comment>
<feature type="transmembrane region" description="Helical" evidence="8">
    <location>
        <begin position="93"/>
        <end position="115"/>
    </location>
</feature>
<evidence type="ECO:0000256" key="2">
    <source>
        <dbReference type="ARBA" id="ARBA00007362"/>
    </source>
</evidence>
<proteinExistence type="inferred from homology"/>
<dbReference type="RefSeq" id="WP_197937929.1">
    <property type="nucleotide sequence ID" value="NZ_AP022870.1"/>
</dbReference>
<keyword evidence="5 8" id="KW-1133">Transmembrane helix</keyword>
<reference evidence="10 11" key="2">
    <citation type="submission" date="2020-03" db="EMBL/GenBank/DDBJ databases">
        <authorList>
            <person name="Ichikawa N."/>
            <person name="Kimura A."/>
            <person name="Kitahashi Y."/>
            <person name="Uohara A."/>
        </authorList>
    </citation>
    <scope>NUCLEOTIDE SEQUENCE [LARGE SCALE GENOMIC DNA]</scope>
    <source>
        <strain evidence="10 11">NBRC 107702</strain>
    </source>
</reference>
<accession>A0A6F8XKW3</accession>
<dbReference type="Gene3D" id="1.10.3730.20">
    <property type="match status" value="1"/>
</dbReference>
<feature type="region of interest" description="Disordered" evidence="7">
    <location>
        <begin position="334"/>
        <end position="366"/>
    </location>
</feature>
<dbReference type="Proteomes" id="UP000502508">
    <property type="component" value="Chromosome"/>
</dbReference>
<comment type="subcellular location">
    <subcellularLocation>
        <location evidence="1">Cell membrane</location>
        <topology evidence="1">Multi-pass membrane protein</topology>
    </subcellularLocation>
</comment>
<dbReference type="AlphaFoldDB" id="A0A6F8XKW3"/>
<evidence type="ECO:0000256" key="8">
    <source>
        <dbReference type="SAM" id="Phobius"/>
    </source>
</evidence>
<dbReference type="EMBL" id="AP022870">
    <property type="protein sequence ID" value="BCB74452.1"/>
    <property type="molecule type" value="Genomic_DNA"/>
</dbReference>
<feature type="domain" description="EamA" evidence="9">
    <location>
        <begin position="256"/>
        <end position="329"/>
    </location>
</feature>
<protein>
    <recommendedName>
        <fullName evidence="9">EamA domain-containing protein</fullName>
    </recommendedName>
</protein>
<evidence type="ECO:0000256" key="6">
    <source>
        <dbReference type="ARBA" id="ARBA00023136"/>
    </source>
</evidence>
<keyword evidence="4 8" id="KW-0812">Transmembrane</keyword>
<feature type="transmembrane region" description="Helical" evidence="8">
    <location>
        <begin position="171"/>
        <end position="196"/>
    </location>
</feature>
<dbReference type="Pfam" id="PF00892">
    <property type="entry name" value="EamA"/>
    <property type="match status" value="2"/>
</dbReference>
<evidence type="ECO:0000313" key="10">
    <source>
        <dbReference type="EMBL" id="BCB74452.1"/>
    </source>
</evidence>
<name>A0A6F8XKW3_9ACTN</name>
<reference evidence="10 11" key="1">
    <citation type="submission" date="2020-03" db="EMBL/GenBank/DDBJ databases">
        <title>Whole genome shotgun sequence of Phytohabitans flavus NBRC 107702.</title>
        <authorList>
            <person name="Komaki H."/>
            <person name="Tamura T."/>
        </authorList>
    </citation>
    <scope>NUCLEOTIDE SEQUENCE [LARGE SCALE GENOMIC DNA]</scope>
    <source>
        <strain evidence="10 11">NBRC 107702</strain>
    </source>
</reference>
<keyword evidence="11" id="KW-1185">Reference proteome</keyword>
<dbReference type="GO" id="GO:0005886">
    <property type="term" value="C:plasma membrane"/>
    <property type="evidence" value="ECO:0007669"/>
    <property type="project" value="UniProtKB-SubCell"/>
</dbReference>
<evidence type="ECO:0000256" key="3">
    <source>
        <dbReference type="ARBA" id="ARBA00022475"/>
    </source>
</evidence>
<feature type="compositionally biased region" description="Basic residues" evidence="7">
    <location>
        <begin position="335"/>
        <end position="357"/>
    </location>
</feature>
<dbReference type="InterPro" id="IPR037185">
    <property type="entry name" value="EmrE-like"/>
</dbReference>
<feature type="transmembrane region" description="Helical" evidence="8">
    <location>
        <begin position="122"/>
        <end position="138"/>
    </location>
</feature>
<keyword evidence="3" id="KW-1003">Cell membrane</keyword>
<dbReference type="PANTHER" id="PTHR42920">
    <property type="entry name" value="OS03G0707200 PROTEIN-RELATED"/>
    <property type="match status" value="1"/>
</dbReference>
<feature type="transmembrane region" description="Helical" evidence="8">
    <location>
        <begin position="68"/>
        <end position="87"/>
    </location>
</feature>
<gene>
    <name evidence="10" type="ORF">Pflav_008620</name>
</gene>
<feature type="transmembrane region" description="Helical" evidence="8">
    <location>
        <begin position="144"/>
        <end position="164"/>
    </location>
</feature>
<feature type="transmembrane region" description="Helical" evidence="8">
    <location>
        <begin position="39"/>
        <end position="56"/>
    </location>
</feature>
<evidence type="ECO:0000256" key="7">
    <source>
        <dbReference type="SAM" id="MobiDB-lite"/>
    </source>
</evidence>
<evidence type="ECO:0000313" key="11">
    <source>
        <dbReference type="Proteomes" id="UP000502508"/>
    </source>
</evidence>
<evidence type="ECO:0000259" key="9">
    <source>
        <dbReference type="Pfam" id="PF00892"/>
    </source>
</evidence>
<feature type="transmembrane region" description="Helical" evidence="8">
    <location>
        <begin position="258"/>
        <end position="276"/>
    </location>
</feature>
<feature type="domain" description="EamA" evidence="9">
    <location>
        <begin position="4"/>
        <end position="138"/>
    </location>
</feature>
<evidence type="ECO:0000256" key="5">
    <source>
        <dbReference type="ARBA" id="ARBA00022989"/>
    </source>
</evidence>
<evidence type="ECO:0000256" key="4">
    <source>
        <dbReference type="ARBA" id="ARBA00022692"/>
    </source>
</evidence>
<organism evidence="10 11">
    <name type="scientific">Phytohabitans flavus</name>
    <dbReference type="NCBI Taxonomy" id="1076124"/>
    <lineage>
        <taxon>Bacteria</taxon>
        <taxon>Bacillati</taxon>
        <taxon>Actinomycetota</taxon>
        <taxon>Actinomycetes</taxon>
        <taxon>Micromonosporales</taxon>
        <taxon>Micromonosporaceae</taxon>
    </lineage>
</organism>
<keyword evidence="6 8" id="KW-0472">Membrane</keyword>
<feature type="transmembrane region" description="Helical" evidence="8">
    <location>
        <begin position="313"/>
        <end position="333"/>
    </location>
</feature>
<sequence length="366" mass="37450">MPYGAALVMAAAVLWGTTGTAQAVASYGGSSLQLGAARLAVASLIFAGIVALRKVAWRKALGSRRTVAVVLLGAFCVAAYQPAFFLGVQRTGVGVGTLTAIGSAPVFAGLGTLLTGHRPGRMWWVSTATVLVGLWLLLRGDGSLQFDLVGVVACLVAGASYAAYIATTRWLLLAGVPPTAVLAFLFVVGAALLVLASPIENLASPAETLASPTENAASPTKNAASPAETLATPIENPIENPTENPMENVAWLAQPDHAYLALYLGVVATALPYLLWVAGLRSVQTSTAATLSLTEPLTAALLGWLVLREPVTPASLAGAGLVIAGLVIAATSGRSTKRGPRRSTKRGPGRNTSRRSARSPVPGSSP</sequence>
<feature type="transmembrane region" description="Helical" evidence="8">
    <location>
        <begin position="288"/>
        <end position="307"/>
    </location>
</feature>
<dbReference type="PANTHER" id="PTHR42920:SF11">
    <property type="entry name" value="INNER MEMBRANE PROTEIN YTFF"/>
    <property type="match status" value="1"/>
</dbReference>
<dbReference type="InterPro" id="IPR051258">
    <property type="entry name" value="Diverse_Substrate_Transporter"/>
</dbReference>
<evidence type="ECO:0000256" key="1">
    <source>
        <dbReference type="ARBA" id="ARBA00004651"/>
    </source>
</evidence>